<evidence type="ECO:0000313" key="3">
    <source>
        <dbReference type="Proteomes" id="UP001627408"/>
    </source>
</evidence>
<dbReference type="SMART" id="SM00470">
    <property type="entry name" value="ParB"/>
    <property type="match status" value="1"/>
</dbReference>
<dbReference type="SUPFAM" id="SSF110849">
    <property type="entry name" value="ParB/Sulfiredoxin"/>
    <property type="match status" value="1"/>
</dbReference>
<name>A0ABW8UQN2_9RHOB</name>
<dbReference type="Proteomes" id="UP001627408">
    <property type="component" value="Unassembled WGS sequence"/>
</dbReference>
<proteinExistence type="predicted"/>
<dbReference type="Pfam" id="PF02195">
    <property type="entry name" value="ParB_N"/>
    <property type="match status" value="1"/>
</dbReference>
<protein>
    <submittedName>
        <fullName evidence="2">ParB/RepB/Spo0J family partition protein</fullName>
    </submittedName>
</protein>
<dbReference type="EMBL" id="JBHDIY010000002">
    <property type="protein sequence ID" value="MFL4469049.1"/>
    <property type="molecule type" value="Genomic_DNA"/>
</dbReference>
<gene>
    <name evidence="2" type="ORF">ACERZ8_03895</name>
</gene>
<dbReference type="PANTHER" id="PTHR33375">
    <property type="entry name" value="CHROMOSOME-PARTITIONING PROTEIN PARB-RELATED"/>
    <property type="match status" value="1"/>
</dbReference>
<reference evidence="2 3" key="1">
    <citation type="submission" date="2024-08" db="EMBL/GenBank/DDBJ databases">
        <title>Tateyamaria sp. nov., isolated from marine algae.</title>
        <authorList>
            <person name="Choi B.J."/>
            <person name="Kim J.M."/>
            <person name="Lee J.K."/>
            <person name="Choi D.G."/>
            <person name="Bayburt H."/>
            <person name="Baek J.H."/>
            <person name="Han D.M."/>
            <person name="Jeon C.O."/>
        </authorList>
    </citation>
    <scope>NUCLEOTIDE SEQUENCE [LARGE SCALE GENOMIC DNA]</scope>
    <source>
        <strain evidence="2 3">KMU-156</strain>
    </source>
</reference>
<dbReference type="Gene3D" id="3.90.1530.30">
    <property type="match status" value="1"/>
</dbReference>
<dbReference type="RefSeq" id="WP_407590810.1">
    <property type="nucleotide sequence ID" value="NZ_JBHDIY010000002.1"/>
</dbReference>
<dbReference type="PANTHER" id="PTHR33375:SF1">
    <property type="entry name" value="CHROMOSOME-PARTITIONING PROTEIN PARB-RELATED"/>
    <property type="match status" value="1"/>
</dbReference>
<evidence type="ECO:0000259" key="1">
    <source>
        <dbReference type="SMART" id="SM00470"/>
    </source>
</evidence>
<organism evidence="2 3">
    <name type="scientific">Tateyamaria armeniaca</name>
    <dbReference type="NCBI Taxonomy" id="2518930"/>
    <lineage>
        <taxon>Bacteria</taxon>
        <taxon>Pseudomonadati</taxon>
        <taxon>Pseudomonadota</taxon>
        <taxon>Alphaproteobacteria</taxon>
        <taxon>Rhodobacterales</taxon>
        <taxon>Roseobacteraceae</taxon>
        <taxon>Tateyamaria</taxon>
    </lineage>
</organism>
<accession>A0ABW8UQN2</accession>
<feature type="domain" description="ParB-like N-terminal" evidence="1">
    <location>
        <begin position="6"/>
        <end position="102"/>
    </location>
</feature>
<dbReference type="InterPro" id="IPR003115">
    <property type="entry name" value="ParB_N"/>
</dbReference>
<sequence>MTHTLHTIPLSEIDEHALPRDRGSIDPEAQSELEISIFTTGLRQPIEVWELSTPDKTHKYGLISGYRRLSAAKALNHDTIPAFLRTPRDISDALATMVSENEIRAQISPWEKGGLILDCLASELFDTEDGAINALFGTLSRQKKARLRSITTAVQAFDGALTNPELLSIARIERLAAALRAGWEDLLSDALRTSPSDTLEGQWAALEPVIDEALNPRHNESAPGTRRAPKRSIKFTHALHIRRELTRSGWILRFSGPEAKTPGLMDDVMDHIERLFNEER</sequence>
<evidence type="ECO:0000313" key="2">
    <source>
        <dbReference type="EMBL" id="MFL4469049.1"/>
    </source>
</evidence>
<keyword evidence="3" id="KW-1185">Reference proteome</keyword>
<comment type="caution">
    <text evidence="2">The sequence shown here is derived from an EMBL/GenBank/DDBJ whole genome shotgun (WGS) entry which is preliminary data.</text>
</comment>
<dbReference type="InterPro" id="IPR036086">
    <property type="entry name" value="ParB/Sulfiredoxin_sf"/>
</dbReference>
<dbReference type="InterPro" id="IPR050336">
    <property type="entry name" value="Chromosome_partition/occlusion"/>
</dbReference>